<name>A0ABQ0H1D7_9HYPH</name>
<feature type="domain" description="Phosphotyrosine protein phosphatase I" evidence="2">
    <location>
        <begin position="6"/>
        <end position="144"/>
    </location>
</feature>
<keyword evidence="1" id="KW-0059">Arsenical resistance</keyword>
<dbReference type="RefSeq" id="WP_183430704.1">
    <property type="nucleotide sequence ID" value="NZ_BAAFZP010000001.1"/>
</dbReference>
<accession>A0ABQ0H1D7</accession>
<dbReference type="InterPro" id="IPR036196">
    <property type="entry name" value="Ptyr_pPase_sf"/>
</dbReference>
<dbReference type="SMART" id="SM00226">
    <property type="entry name" value="LMWPc"/>
    <property type="match status" value="1"/>
</dbReference>
<organism evidence="3 4">
    <name type="scientific">Phyllobacterium phragmitis</name>
    <dbReference type="NCBI Taxonomy" id="2670329"/>
    <lineage>
        <taxon>Bacteria</taxon>
        <taxon>Pseudomonadati</taxon>
        <taxon>Pseudomonadota</taxon>
        <taxon>Alphaproteobacteria</taxon>
        <taxon>Hyphomicrobiales</taxon>
        <taxon>Phyllobacteriaceae</taxon>
        <taxon>Phyllobacterium</taxon>
    </lineage>
</organism>
<evidence type="ECO:0000313" key="4">
    <source>
        <dbReference type="Proteomes" id="UP001628091"/>
    </source>
</evidence>
<dbReference type="PANTHER" id="PTHR43428">
    <property type="entry name" value="ARSENATE REDUCTASE"/>
    <property type="match status" value="1"/>
</dbReference>
<evidence type="ECO:0000259" key="2">
    <source>
        <dbReference type="SMART" id="SM00226"/>
    </source>
</evidence>
<evidence type="ECO:0000256" key="1">
    <source>
        <dbReference type="ARBA" id="ARBA00022849"/>
    </source>
</evidence>
<dbReference type="SUPFAM" id="SSF52788">
    <property type="entry name" value="Phosphotyrosine protein phosphatases I"/>
    <property type="match status" value="1"/>
</dbReference>
<dbReference type="PANTHER" id="PTHR43428:SF1">
    <property type="entry name" value="ARSENATE REDUCTASE"/>
    <property type="match status" value="1"/>
</dbReference>
<reference evidence="3 4" key="1">
    <citation type="submission" date="2024-10" db="EMBL/GenBank/DDBJ databases">
        <title>Isolation, draft genome sequencing and identification of Phyllobacterium sp. NSA23, isolated from leaf soil.</title>
        <authorList>
            <person name="Akita H."/>
        </authorList>
    </citation>
    <scope>NUCLEOTIDE SEQUENCE [LARGE SCALE GENOMIC DNA]</scope>
    <source>
        <strain evidence="3 4">NSA23</strain>
    </source>
</reference>
<keyword evidence="4" id="KW-1185">Reference proteome</keyword>
<dbReference type="InterPro" id="IPR023485">
    <property type="entry name" value="Ptyr_pPase"/>
</dbReference>
<dbReference type="Pfam" id="PF01451">
    <property type="entry name" value="LMWPc"/>
    <property type="match status" value="1"/>
</dbReference>
<dbReference type="EMBL" id="BAAFZP010000001">
    <property type="protein sequence ID" value="GAB1582741.1"/>
    <property type="molecule type" value="Genomic_DNA"/>
</dbReference>
<dbReference type="Gene3D" id="3.40.50.2300">
    <property type="match status" value="1"/>
</dbReference>
<dbReference type="CDD" id="cd16345">
    <property type="entry name" value="LMWP_ArsC"/>
    <property type="match status" value="1"/>
</dbReference>
<sequence length="175" mass="18789">MSDRVYNVLFLCTANSARSIMAESILNVEGKGRFRAFSAGSQPKGTVNPLALKVLGALGYPTEGFRSKGWEEFAAADAPQMDFIFTVCDSAAGEACPVWPGHPTTAHWGIEDPAAVEGSDIEKERAFSTAARYLKNRITAFLNLPIDSIDHLSLQTQLHGIGRLEGSSSPNTDTA</sequence>
<proteinExistence type="predicted"/>
<gene>
    <name evidence="3" type="ORF">PPNSA23_26840</name>
</gene>
<comment type="caution">
    <text evidence="3">The sequence shown here is derived from an EMBL/GenBank/DDBJ whole genome shotgun (WGS) entry which is preliminary data.</text>
</comment>
<evidence type="ECO:0000313" key="3">
    <source>
        <dbReference type="EMBL" id="GAB1582741.1"/>
    </source>
</evidence>
<dbReference type="Proteomes" id="UP001628091">
    <property type="component" value="Unassembled WGS sequence"/>
</dbReference>
<protein>
    <submittedName>
        <fullName evidence="3">Arsenate reductase ArsC</fullName>
    </submittedName>
</protein>